<reference evidence="10" key="2">
    <citation type="journal article" date="2021" name="Microbiology">
        <title>Metagenomic Analysis of the Microbial Community in the Underground Coal Fire Area (Kemerovo Region, Russia) Revealed Predominance of Thermophilic Members of the Phyla Deinococcus-thermus, Aquificae, and Firmicutes.</title>
        <authorList>
            <person name="Kadnikov V."/>
            <person name="Mardanov A.V."/>
            <person name="Beletsky A.V."/>
            <person name="Karnachuk O.V."/>
            <person name="Ravin N.V."/>
        </authorList>
    </citation>
    <scope>NUCLEOTIDE SEQUENCE</scope>
    <source>
        <strain evidence="10">RBS10-49</strain>
    </source>
</reference>
<feature type="transmembrane region" description="Helical" evidence="9">
    <location>
        <begin position="68"/>
        <end position="88"/>
    </location>
</feature>
<dbReference type="PANTHER" id="PTHR30607">
    <property type="entry name" value="POTASSIUM-TRANSPORTING ATPASE A CHAIN"/>
    <property type="match status" value="1"/>
</dbReference>
<dbReference type="InterPro" id="IPR004623">
    <property type="entry name" value="KdpA"/>
</dbReference>
<dbReference type="RefSeq" id="WP_066201036.1">
    <property type="nucleotide sequence ID" value="NZ_CBCSAS010000033.1"/>
</dbReference>
<dbReference type="GO" id="GO:0030955">
    <property type="term" value="F:potassium ion binding"/>
    <property type="evidence" value="ECO:0007669"/>
    <property type="project" value="UniProtKB-UniRule"/>
</dbReference>
<dbReference type="PIRSF" id="PIRSF001294">
    <property type="entry name" value="K_ATPaseA"/>
    <property type="match status" value="1"/>
</dbReference>
<feature type="transmembrane region" description="Helical" evidence="9">
    <location>
        <begin position="183"/>
        <end position="204"/>
    </location>
</feature>
<keyword evidence="7 9" id="KW-0406">Ion transport</keyword>
<keyword evidence="1 9" id="KW-0813">Transport</keyword>
<evidence type="ECO:0000256" key="9">
    <source>
        <dbReference type="HAMAP-Rule" id="MF_00275"/>
    </source>
</evidence>
<feature type="transmembrane region" description="Helical" evidence="9">
    <location>
        <begin position="381"/>
        <end position="400"/>
    </location>
</feature>
<feature type="transmembrane region" description="Helical" evidence="9">
    <location>
        <begin position="533"/>
        <end position="557"/>
    </location>
</feature>
<protein>
    <recommendedName>
        <fullName evidence="9">Potassium-transporting ATPase potassium-binding subunit</fullName>
    </recommendedName>
    <alternativeName>
        <fullName evidence="9">ATP phosphohydrolase [potassium-transporting] A chain</fullName>
    </alternativeName>
    <alternativeName>
        <fullName evidence="9">Potassium-binding and translocating subunit A</fullName>
    </alternativeName>
    <alternativeName>
        <fullName evidence="9">Potassium-translocating ATPase A chain</fullName>
    </alternativeName>
</protein>
<feature type="transmembrane region" description="Helical" evidence="9">
    <location>
        <begin position="140"/>
        <end position="162"/>
    </location>
</feature>
<keyword evidence="2 9" id="KW-1003">Cell membrane</keyword>
<organism evidence="11 12">
    <name type="scientific">Hydrogenibacillus schlegelii</name>
    <name type="common">Bacillus schlegelii</name>
    <dbReference type="NCBI Taxonomy" id="1484"/>
    <lineage>
        <taxon>Bacteria</taxon>
        <taxon>Bacillati</taxon>
        <taxon>Bacillota</taxon>
        <taxon>Bacilli</taxon>
        <taxon>Bacillales</taxon>
        <taxon>Bacillales Family X. Incertae Sedis</taxon>
        <taxon>Hydrogenibacillus</taxon>
    </lineage>
</organism>
<dbReference type="GO" id="GO:0008556">
    <property type="term" value="F:P-type potassium transmembrane transporter activity"/>
    <property type="evidence" value="ECO:0007669"/>
    <property type="project" value="InterPro"/>
</dbReference>
<keyword evidence="3 9" id="KW-0633">Potassium transport</keyword>
<reference evidence="11 12" key="1">
    <citation type="submission" date="2015-09" db="EMBL/GenBank/DDBJ databases">
        <title>Draft genome sequence of Hydrogenibacillus schlegelii DSM 2000.</title>
        <authorList>
            <person name="Hemp J."/>
        </authorList>
    </citation>
    <scope>NUCLEOTIDE SEQUENCE [LARGE SCALE GENOMIC DNA]</scope>
    <source>
        <strain evidence="11 12">MA 48</strain>
    </source>
</reference>
<feature type="transmembrane region" description="Helical" evidence="9">
    <location>
        <begin position="287"/>
        <end position="305"/>
    </location>
</feature>
<proteinExistence type="inferred from homology"/>
<evidence type="ECO:0000313" key="11">
    <source>
        <dbReference type="EMBL" id="OAR04325.1"/>
    </source>
</evidence>
<dbReference type="Proteomes" id="UP000243024">
    <property type="component" value="Unassembled WGS sequence"/>
</dbReference>
<sequence>MKPDLWADLVQLVVFVALVTGLAVPLGGYLARVFGDGPAPGDRFFLPLERAIYRVAGIDPEARMDWRAYATALVVTNWIMMALMYLVLRTQGVLPLNPDRIGNMPADLAYNTAASFITNTNWQAYSGETAMSTLAQMLAIIYPMFTSAATGIVAAIAFVRALTGVRRDLGNFFVDLVRAHTRLLLPLAFGVALLLVAEGAVQTFEGSVVARTFDGGTQVIPRGVVAAFESIKHLGTNGGGYFGANAAHPFENPSPVTNLVHMLSMMLIPSALIFAFGRMIGNRRQAWVLFIAVFFLFLVMWSVVYGSERYGVPELVRAGLVGGNMEGKEVRFGLFGSALFTTVTTGATTGSVNGMHDSLTPLGGFVPLFQMMLNNVFGGDGAGLLNILLYVILGVFLTGLMVGRTPELFGKKIETKEMKLAAIALLAHPFIILVPTAIALALPGPQASIANPGSHGVSEVLYAYTSGAANNGSAFAGLDADTVFYNTTIGSVMLLGRFVSIIALLGIAGSLAKKTPVAAGAGTLRTDTPLFGVVYLLTVLILGALAFFPVLAVGPIAEQLAMLKG</sequence>
<comment type="similarity">
    <text evidence="9">Belongs to the KdpA family.</text>
</comment>
<comment type="function">
    <text evidence="9">Part of the high-affinity ATP-driven potassium transport (or Kdp) system, which catalyzes the hydrolysis of ATP coupled with the electrogenic transport of potassium into the cytoplasm. This subunit binds the extracellular potassium ions and delivers the ions to the membrane domain of KdpB through an intramembrane tunnel.</text>
</comment>
<keyword evidence="8 9" id="KW-0472">Membrane</keyword>
<dbReference type="PANTHER" id="PTHR30607:SF2">
    <property type="entry name" value="POTASSIUM-TRANSPORTING ATPASE POTASSIUM-BINDING SUBUNIT"/>
    <property type="match status" value="1"/>
</dbReference>
<dbReference type="EMBL" id="JAHHQF010000061">
    <property type="protein sequence ID" value="MBT9282531.1"/>
    <property type="molecule type" value="Genomic_DNA"/>
</dbReference>
<evidence type="ECO:0000256" key="8">
    <source>
        <dbReference type="ARBA" id="ARBA00023136"/>
    </source>
</evidence>
<comment type="subunit">
    <text evidence="9">The system is composed of three essential subunits: KdpA, KdpB and KdpC.</text>
</comment>
<dbReference type="EMBL" id="JXBB01000020">
    <property type="protein sequence ID" value="OAR04325.1"/>
    <property type="molecule type" value="Genomic_DNA"/>
</dbReference>
<dbReference type="Pfam" id="PF03814">
    <property type="entry name" value="KdpA"/>
    <property type="match status" value="1"/>
</dbReference>
<evidence type="ECO:0000313" key="12">
    <source>
        <dbReference type="Proteomes" id="UP000243024"/>
    </source>
</evidence>
<comment type="caution">
    <text evidence="11">The sequence shown here is derived from an EMBL/GenBank/DDBJ whole genome shotgun (WGS) entry which is preliminary data.</text>
</comment>
<evidence type="ECO:0000256" key="1">
    <source>
        <dbReference type="ARBA" id="ARBA00022448"/>
    </source>
</evidence>
<evidence type="ECO:0000256" key="3">
    <source>
        <dbReference type="ARBA" id="ARBA00022538"/>
    </source>
</evidence>
<feature type="transmembrane region" description="Helical" evidence="9">
    <location>
        <begin position="420"/>
        <end position="442"/>
    </location>
</feature>
<keyword evidence="5 9" id="KW-0630">Potassium</keyword>
<evidence type="ECO:0000256" key="7">
    <source>
        <dbReference type="ARBA" id="ARBA00023065"/>
    </source>
</evidence>
<dbReference type="NCBIfam" id="TIGR00680">
    <property type="entry name" value="kdpA"/>
    <property type="match status" value="1"/>
</dbReference>
<dbReference type="STRING" id="1484.SA87_05160"/>
<dbReference type="GO" id="GO:0005886">
    <property type="term" value="C:plasma membrane"/>
    <property type="evidence" value="ECO:0007669"/>
    <property type="project" value="UniProtKB-SubCell"/>
</dbReference>
<keyword evidence="6 9" id="KW-1133">Transmembrane helix</keyword>
<keyword evidence="4 9" id="KW-0812">Transmembrane</keyword>
<dbReference type="AlphaFoldDB" id="A0A132N934"/>
<feature type="transmembrane region" description="Helical" evidence="9">
    <location>
        <begin position="259"/>
        <end position="280"/>
    </location>
</feature>
<accession>A0A132N934</accession>
<dbReference type="OrthoDB" id="9763796at2"/>
<feature type="transmembrane region" description="Helical" evidence="9">
    <location>
        <begin position="494"/>
        <end position="512"/>
    </location>
</feature>
<dbReference type="HAMAP" id="MF_00275">
    <property type="entry name" value="KdpA"/>
    <property type="match status" value="1"/>
</dbReference>
<keyword evidence="12" id="KW-1185">Reference proteome</keyword>
<feature type="transmembrane region" description="Helical" evidence="9">
    <location>
        <begin position="12"/>
        <end position="31"/>
    </location>
</feature>
<evidence type="ECO:0000256" key="4">
    <source>
        <dbReference type="ARBA" id="ARBA00022692"/>
    </source>
</evidence>
<evidence type="ECO:0000256" key="6">
    <source>
        <dbReference type="ARBA" id="ARBA00022989"/>
    </source>
</evidence>
<dbReference type="Proteomes" id="UP000748108">
    <property type="component" value="Unassembled WGS sequence"/>
</dbReference>
<name>A0A132N934_HYDSH</name>
<evidence type="ECO:0000313" key="10">
    <source>
        <dbReference type="EMBL" id="MBT9282531.1"/>
    </source>
</evidence>
<gene>
    <name evidence="9 10" type="primary">kdpA</name>
    <name evidence="10" type="ORF">KM312_07745</name>
    <name evidence="11" type="ORF">SA87_05160</name>
</gene>
<evidence type="ECO:0000256" key="2">
    <source>
        <dbReference type="ARBA" id="ARBA00022475"/>
    </source>
</evidence>
<comment type="subcellular location">
    <subcellularLocation>
        <location evidence="9">Cell membrane</location>
        <topology evidence="9">Multi-pass membrane protein</topology>
    </subcellularLocation>
</comment>
<evidence type="ECO:0000256" key="5">
    <source>
        <dbReference type="ARBA" id="ARBA00022958"/>
    </source>
</evidence>